<comment type="subcellular location">
    <subcellularLocation>
        <location evidence="1">Cell membrane</location>
    </subcellularLocation>
</comment>
<feature type="binding site" description="covalent" evidence="11">
    <location>
        <position position="326"/>
    </location>
    <ligand>
        <name>heme c</name>
        <dbReference type="ChEBI" id="CHEBI:61717"/>
        <label>3</label>
    </ligand>
</feature>
<evidence type="ECO:0000256" key="12">
    <source>
        <dbReference type="PIRSR" id="PIRSR000018-51"/>
    </source>
</evidence>
<dbReference type="GO" id="GO:0005506">
    <property type="term" value="F:iron ion binding"/>
    <property type="evidence" value="ECO:0007669"/>
    <property type="project" value="InterPro"/>
</dbReference>
<dbReference type="InterPro" id="IPR014353">
    <property type="entry name" value="Membr-bd_ADH_cyt_c"/>
</dbReference>
<keyword evidence="8" id="KW-0249">Electron transport</keyword>
<dbReference type="Proteomes" id="UP000185990">
    <property type="component" value="Unassembled WGS sequence"/>
</dbReference>
<dbReference type="Pfam" id="PF00034">
    <property type="entry name" value="Cytochrom_C"/>
    <property type="match status" value="1"/>
</dbReference>
<dbReference type="Gene3D" id="1.10.760.10">
    <property type="entry name" value="Cytochrome c-like domain"/>
    <property type="match status" value="3"/>
</dbReference>
<evidence type="ECO:0000256" key="11">
    <source>
        <dbReference type="PIRSR" id="PIRSR000018-50"/>
    </source>
</evidence>
<evidence type="ECO:0000256" key="3">
    <source>
        <dbReference type="ARBA" id="ARBA00022475"/>
    </source>
</evidence>
<keyword evidence="5 12" id="KW-0479">Metal-binding</keyword>
<dbReference type="PANTHER" id="PTHR35008">
    <property type="entry name" value="BLL4482 PROTEIN-RELATED"/>
    <property type="match status" value="1"/>
</dbReference>
<dbReference type="PANTHER" id="PTHR35008:SF8">
    <property type="entry name" value="ALCOHOL DEHYDROGENASE CYTOCHROME C SUBUNIT"/>
    <property type="match status" value="1"/>
</dbReference>
<keyword evidence="3" id="KW-1003">Cell membrane</keyword>
<evidence type="ECO:0000313" key="15">
    <source>
        <dbReference type="EMBL" id="OKA17937.1"/>
    </source>
</evidence>
<sequence>MKAIVIATLALLGSFSAVAAQEDQQALIKQGEYLARAGDCVACHTAKDGKPFAGGLPMETPIGLIYSTNITPDKSGIGAYSFDDFDKAVRHGIAKNGDTLYPAMPYPSYARVTETDMQALYAYFMKGVKPVAQENKAVDIPWPLSMRWPLAMWRWTFAPAVADFTPVTGQDPVVSRGAYLVEGLGHCGACHTPRALTMQEKALGAGESSAFLSGSAPLEGWIAKNLRGDHKDGLGSWNEEQLVQFLKTGRSDRSAVFGGMSDVIVHSMQYMSEADLTAIARYLKSLPAVDATDTPHQYDPAVADALWNGDDSKRGAAVYIDNCAACHRTDGHGYTRVFPALAGNPVLLSDDPTSLIHIVLKGGTLPATHTAPSTFTMPAFDWRLSDQEVADVVNFIRTSWGNKGGDVKATDVKGLRE</sequence>
<comment type="cofactor">
    <cofactor evidence="11">
        <name>heme c</name>
        <dbReference type="ChEBI" id="CHEBI:61717"/>
    </cofactor>
    <text evidence="11">Binds 3 heme c groups covalently per subunit.</text>
</comment>
<feature type="binding site" description="axial binding residue" evidence="12">
    <location>
        <position position="327"/>
    </location>
    <ligand>
        <name>heme c</name>
        <dbReference type="ChEBI" id="CHEBI:61717"/>
        <label>3</label>
    </ligand>
    <ligandPart>
        <name>Fe</name>
        <dbReference type="ChEBI" id="CHEBI:18248"/>
    </ligandPart>
</feature>
<dbReference type="EMBL" id="MPJD01000043">
    <property type="protein sequence ID" value="OKA17937.1"/>
    <property type="molecule type" value="Genomic_DNA"/>
</dbReference>
<accession>A0A853ZT52</accession>
<evidence type="ECO:0000256" key="6">
    <source>
        <dbReference type="ARBA" id="ARBA00022729"/>
    </source>
</evidence>
<feature type="domain" description="Cytochrome c" evidence="14">
    <location>
        <begin position="26"/>
        <end position="128"/>
    </location>
</feature>
<keyword evidence="6 13" id="KW-0732">Signal</keyword>
<protein>
    <submittedName>
        <fullName evidence="15">Alcohol dehydrogenase</fullName>
    </submittedName>
</protein>
<evidence type="ECO:0000256" key="10">
    <source>
        <dbReference type="ARBA" id="ARBA00023136"/>
    </source>
</evidence>
<feature type="chain" id="PRO_5032461218" evidence="13">
    <location>
        <begin position="20"/>
        <end position="417"/>
    </location>
</feature>
<evidence type="ECO:0000256" key="13">
    <source>
        <dbReference type="SAM" id="SignalP"/>
    </source>
</evidence>
<dbReference type="GO" id="GO:0005886">
    <property type="term" value="C:plasma membrane"/>
    <property type="evidence" value="ECO:0007669"/>
    <property type="project" value="UniProtKB-SubCell"/>
</dbReference>
<dbReference type="InterPro" id="IPR036909">
    <property type="entry name" value="Cyt_c-like_dom_sf"/>
</dbReference>
<organism evidence="15 16">
    <name type="scientific">Pseudomonas versuta</name>
    <dbReference type="NCBI Taxonomy" id="1788301"/>
    <lineage>
        <taxon>Bacteria</taxon>
        <taxon>Pseudomonadati</taxon>
        <taxon>Pseudomonadota</taxon>
        <taxon>Gammaproteobacteria</taxon>
        <taxon>Pseudomonadales</taxon>
        <taxon>Pseudomonadaceae</taxon>
        <taxon>Pseudomonas</taxon>
    </lineage>
</organism>
<name>A0A853ZT52_9PSED</name>
<evidence type="ECO:0000256" key="2">
    <source>
        <dbReference type="ARBA" id="ARBA00022448"/>
    </source>
</evidence>
<dbReference type="RefSeq" id="WP_073510692.1">
    <property type="nucleotide sequence ID" value="NZ_MPJD01000043.1"/>
</dbReference>
<dbReference type="AlphaFoldDB" id="A0A853ZT52"/>
<evidence type="ECO:0000256" key="1">
    <source>
        <dbReference type="ARBA" id="ARBA00004236"/>
    </source>
</evidence>
<dbReference type="PRINTS" id="PR00605">
    <property type="entry name" value="CYTCHROMECIC"/>
</dbReference>
<feature type="signal peptide" evidence="13">
    <location>
        <begin position="1"/>
        <end position="19"/>
    </location>
</feature>
<keyword evidence="10" id="KW-0472">Membrane</keyword>
<evidence type="ECO:0000256" key="5">
    <source>
        <dbReference type="ARBA" id="ARBA00022723"/>
    </source>
</evidence>
<keyword evidence="2" id="KW-0813">Transport</keyword>
<dbReference type="SUPFAM" id="SSF46626">
    <property type="entry name" value="Cytochrome c"/>
    <property type="match status" value="3"/>
</dbReference>
<feature type="binding site" description="covalent" evidence="11">
    <location>
        <position position="43"/>
    </location>
    <ligand>
        <name>heme c</name>
        <dbReference type="ChEBI" id="CHEBI:61717"/>
        <label>1</label>
    </ligand>
</feature>
<feature type="binding site" description="covalent" evidence="11">
    <location>
        <position position="323"/>
    </location>
    <ligand>
        <name>heme c</name>
        <dbReference type="ChEBI" id="CHEBI:61717"/>
        <label>3</label>
    </ligand>
</feature>
<dbReference type="InterPro" id="IPR008168">
    <property type="entry name" value="Cyt_C_IC"/>
</dbReference>
<proteinExistence type="predicted"/>
<feature type="domain" description="Cytochrome c" evidence="14">
    <location>
        <begin position="310"/>
        <end position="400"/>
    </location>
</feature>
<feature type="domain" description="Cytochrome c" evidence="14">
    <location>
        <begin position="172"/>
        <end position="287"/>
    </location>
</feature>
<dbReference type="GO" id="GO:0020037">
    <property type="term" value="F:heme binding"/>
    <property type="evidence" value="ECO:0007669"/>
    <property type="project" value="InterPro"/>
</dbReference>
<dbReference type="PIRSF" id="PIRSF000018">
    <property type="entry name" value="Mb_ADH_cyt_c"/>
    <property type="match status" value="1"/>
</dbReference>
<dbReference type="GO" id="GO:0016614">
    <property type="term" value="F:oxidoreductase activity, acting on CH-OH group of donors"/>
    <property type="evidence" value="ECO:0007669"/>
    <property type="project" value="InterPro"/>
</dbReference>
<evidence type="ECO:0000256" key="4">
    <source>
        <dbReference type="ARBA" id="ARBA00022617"/>
    </source>
</evidence>
<keyword evidence="7" id="KW-0677">Repeat</keyword>
<evidence type="ECO:0000313" key="16">
    <source>
        <dbReference type="Proteomes" id="UP000185990"/>
    </source>
</evidence>
<comment type="caution">
    <text evidence="15">The sequence shown here is derived from an EMBL/GenBank/DDBJ whole genome shotgun (WGS) entry which is preliminary data.</text>
</comment>
<evidence type="ECO:0000259" key="14">
    <source>
        <dbReference type="PROSITE" id="PS51007"/>
    </source>
</evidence>
<dbReference type="InterPro" id="IPR009056">
    <property type="entry name" value="Cyt_c-like_dom"/>
</dbReference>
<dbReference type="InterPro" id="IPR051459">
    <property type="entry name" value="Cytochrome_c-type_DH"/>
</dbReference>
<evidence type="ECO:0000256" key="7">
    <source>
        <dbReference type="ARBA" id="ARBA00022737"/>
    </source>
</evidence>
<feature type="binding site" description="covalent" evidence="11">
    <location>
        <position position="190"/>
    </location>
    <ligand>
        <name>heme c</name>
        <dbReference type="ChEBI" id="CHEBI:61717"/>
        <label>2</label>
    </ligand>
</feature>
<dbReference type="PROSITE" id="PS51007">
    <property type="entry name" value="CYTC"/>
    <property type="match status" value="3"/>
</dbReference>
<gene>
    <name evidence="15" type="ORF">BOH74_21640</name>
</gene>
<feature type="binding site" description="axial binding residue" evidence="12">
    <location>
        <position position="191"/>
    </location>
    <ligand>
        <name>heme c</name>
        <dbReference type="ChEBI" id="CHEBI:61717"/>
        <label>2</label>
    </ligand>
    <ligandPart>
        <name>Fe</name>
        <dbReference type="ChEBI" id="CHEBI:18248"/>
    </ligandPart>
</feature>
<evidence type="ECO:0000256" key="9">
    <source>
        <dbReference type="ARBA" id="ARBA00023004"/>
    </source>
</evidence>
<reference evidence="15 16" key="1">
    <citation type="submission" date="2016-11" db="EMBL/GenBank/DDBJ databases">
        <title>Draft genome of Pseudomonas versuta A4R1.12.</title>
        <authorList>
            <person name="See-Too W.-S."/>
        </authorList>
    </citation>
    <scope>NUCLEOTIDE SEQUENCE [LARGE SCALE GENOMIC DNA]</scope>
    <source>
        <strain evidence="15 16">A4R1.12</strain>
    </source>
</reference>
<dbReference type="GO" id="GO:0009055">
    <property type="term" value="F:electron transfer activity"/>
    <property type="evidence" value="ECO:0007669"/>
    <property type="project" value="InterPro"/>
</dbReference>
<keyword evidence="9 12" id="KW-0408">Iron</keyword>
<feature type="binding site" description="covalent" evidence="11">
    <location>
        <position position="187"/>
    </location>
    <ligand>
        <name>heme c</name>
        <dbReference type="ChEBI" id="CHEBI:61717"/>
        <label>2</label>
    </ligand>
</feature>
<feature type="binding site" description="covalent" evidence="11">
    <location>
        <position position="40"/>
    </location>
    <ligand>
        <name>heme c</name>
        <dbReference type="ChEBI" id="CHEBI:61717"/>
        <label>1</label>
    </ligand>
</feature>
<evidence type="ECO:0000256" key="8">
    <source>
        <dbReference type="ARBA" id="ARBA00022982"/>
    </source>
</evidence>
<keyword evidence="4 11" id="KW-0349">Heme</keyword>
<feature type="binding site" description="axial binding residue" evidence="12">
    <location>
        <position position="44"/>
    </location>
    <ligand>
        <name>heme c</name>
        <dbReference type="ChEBI" id="CHEBI:61717"/>
        <label>1</label>
    </ligand>
    <ligandPart>
        <name>Fe</name>
        <dbReference type="ChEBI" id="CHEBI:18248"/>
    </ligandPart>
</feature>